<evidence type="ECO:0000313" key="3">
    <source>
        <dbReference type="Proteomes" id="UP000006233"/>
    </source>
</evidence>
<evidence type="ECO:0000259" key="1">
    <source>
        <dbReference type="Pfam" id="PF12571"/>
    </source>
</evidence>
<organism evidence="2 3">
    <name type="scientific">Leptotrichia hofstadii F0254</name>
    <dbReference type="NCBI Taxonomy" id="634994"/>
    <lineage>
        <taxon>Bacteria</taxon>
        <taxon>Fusobacteriati</taxon>
        <taxon>Fusobacteriota</taxon>
        <taxon>Fusobacteriia</taxon>
        <taxon>Fusobacteriales</taxon>
        <taxon>Leptotrichiaceae</taxon>
        <taxon>Leptotrichia</taxon>
    </lineage>
</organism>
<dbReference type="STRING" id="634994.GCWU000323_00584"/>
<dbReference type="EMBL" id="ACVB02000007">
    <property type="protein sequence ID" value="EEX75335.1"/>
    <property type="molecule type" value="Genomic_DNA"/>
</dbReference>
<dbReference type="HOGENOM" id="CLU_854697_0_0_0"/>
<proteinExistence type="predicted"/>
<reference evidence="2 3" key="1">
    <citation type="submission" date="2009-09" db="EMBL/GenBank/DDBJ databases">
        <authorList>
            <person name="Weinstock G."/>
            <person name="Sodergren E."/>
            <person name="Clifton S."/>
            <person name="Fulton L."/>
            <person name="Fulton B."/>
            <person name="Courtney L."/>
            <person name="Fronick C."/>
            <person name="Harrison M."/>
            <person name="Strong C."/>
            <person name="Farmer C."/>
            <person name="Delahaunty K."/>
            <person name="Markovic C."/>
            <person name="Hall O."/>
            <person name="Minx P."/>
            <person name="Tomlinson C."/>
            <person name="Mitreva M."/>
            <person name="Nelson J."/>
            <person name="Hou S."/>
            <person name="Wollam A."/>
            <person name="Pepin K.H."/>
            <person name="Johnson M."/>
            <person name="Bhonagiri V."/>
            <person name="Nash W.E."/>
            <person name="Warren W."/>
            <person name="Chinwalla A."/>
            <person name="Mardis E.R."/>
            <person name="Wilson R.K."/>
        </authorList>
    </citation>
    <scope>NUCLEOTIDE SEQUENCE [LARGE SCALE GENOMIC DNA]</scope>
    <source>
        <strain evidence="2 3">F0254</strain>
    </source>
</reference>
<gene>
    <name evidence="2" type="ORF">GCWU000323_00584</name>
</gene>
<dbReference type="AlphaFoldDB" id="C9MVB3"/>
<sequence>MANYIGWEITNKGRELIARAVNNETKINVTKFKIGAGYNTGNDRELTDLIDKRNEFPINSYERKANGNVEFTFVVSNKTGSGASAIANSYKISEMGIYAQDDSGTEILYAYNKGTDGDYIPVYNGKNAIDIIEKCIIVIDQAATINVTIDNSLTYLTRESADRKYLEIQALSKIIGMEFGGNIQDAGNKVKGKFYFDNVTKFYYECTESTNLTYNDTTKFRAISNKPISDKVNNLFEIHWIDIRNNIPIGKVFETTIKVPARPYKLLYSVFTGNNRLVDLKKSSQYAGSEIVVNLGVSESGFLQYSVAKNTSAIDGRTINVMFVF</sequence>
<protein>
    <recommendedName>
        <fullName evidence="1">Phage tail fibre protein N-terminal domain-containing protein</fullName>
    </recommendedName>
</protein>
<comment type="caution">
    <text evidence="2">The sequence shown here is derived from an EMBL/GenBank/DDBJ whole genome shotgun (WGS) entry which is preliminary data.</text>
</comment>
<evidence type="ECO:0000313" key="2">
    <source>
        <dbReference type="EMBL" id="EEX75335.1"/>
    </source>
</evidence>
<dbReference type="RefSeq" id="WP_006803921.1">
    <property type="nucleotide sequence ID" value="NZ_GG700632.1"/>
</dbReference>
<dbReference type="Proteomes" id="UP000006233">
    <property type="component" value="Unassembled WGS sequence"/>
</dbReference>
<feature type="domain" description="Phage tail fibre protein N-terminal" evidence="1">
    <location>
        <begin position="7"/>
        <end position="158"/>
    </location>
</feature>
<name>C9MVB3_9FUSO</name>
<dbReference type="eggNOG" id="COG5301">
    <property type="taxonomic scope" value="Bacteria"/>
</dbReference>
<dbReference type="Pfam" id="PF12571">
    <property type="entry name" value="Phage_tail_fib"/>
    <property type="match status" value="1"/>
</dbReference>
<dbReference type="InterPro" id="IPR022225">
    <property type="entry name" value="Phage_tail_fibre_N"/>
</dbReference>
<accession>C9MVB3</accession>